<feature type="domain" description="Pyridine nucleotide-disulphide oxidoreductase dimerisation" evidence="7">
    <location>
        <begin position="336"/>
        <end position="443"/>
    </location>
</feature>
<proteinExistence type="inferred from homology"/>
<dbReference type="PRINTS" id="PR00368">
    <property type="entry name" value="FADPNR"/>
</dbReference>
<keyword evidence="10" id="KW-1185">Reference proteome</keyword>
<dbReference type="GO" id="GO:0050660">
    <property type="term" value="F:flavin adenine dinucleotide binding"/>
    <property type="evidence" value="ECO:0007669"/>
    <property type="project" value="TreeGrafter"/>
</dbReference>
<evidence type="ECO:0000256" key="3">
    <source>
        <dbReference type="ARBA" id="ARBA00022630"/>
    </source>
</evidence>
<reference evidence="9 10" key="1">
    <citation type="submission" date="2019-04" db="EMBL/GenBank/DDBJ databases">
        <title>Isachenkonia alkalipeptolytica gen. nov. sp. nov. a new anaerobic, alkiliphilic organothrophic bacterium capable to reduce synthesized ferrihydrite isolated from a soda lake.</title>
        <authorList>
            <person name="Toshchakov S.V."/>
            <person name="Zavarzina D.G."/>
            <person name="Zhilina T.N."/>
            <person name="Kostrikina N.A."/>
            <person name="Kublanov I.V."/>
        </authorList>
    </citation>
    <scope>NUCLEOTIDE SEQUENCE [LARGE SCALE GENOMIC DNA]</scope>
    <source>
        <strain evidence="9 10">Z-1701</strain>
    </source>
</reference>
<gene>
    <name evidence="9" type="ORF">ISALK_04385</name>
</gene>
<dbReference type="FunFam" id="3.30.390.30:FF:000001">
    <property type="entry name" value="Dihydrolipoyl dehydrogenase"/>
    <property type="match status" value="1"/>
</dbReference>
<accession>A0AA44BDA7</accession>
<feature type="domain" description="FAD/NAD(P)-binding" evidence="8">
    <location>
        <begin position="3"/>
        <end position="316"/>
    </location>
</feature>
<evidence type="ECO:0000256" key="5">
    <source>
        <dbReference type="ARBA" id="ARBA00023002"/>
    </source>
</evidence>
<evidence type="ECO:0000256" key="1">
    <source>
        <dbReference type="ARBA" id="ARBA00001974"/>
    </source>
</evidence>
<evidence type="ECO:0000259" key="8">
    <source>
        <dbReference type="Pfam" id="PF07992"/>
    </source>
</evidence>
<dbReference type="Pfam" id="PF07992">
    <property type="entry name" value="Pyr_redox_2"/>
    <property type="match status" value="1"/>
</dbReference>
<dbReference type="InterPro" id="IPR050151">
    <property type="entry name" value="Class-I_Pyr_Nuc-Dis_Oxidored"/>
</dbReference>
<organism evidence="9 10">
    <name type="scientific">Isachenkonia alkalipeptolytica</name>
    <dbReference type="NCBI Taxonomy" id="2565777"/>
    <lineage>
        <taxon>Bacteria</taxon>
        <taxon>Bacillati</taxon>
        <taxon>Bacillota</taxon>
        <taxon>Clostridia</taxon>
        <taxon>Eubacteriales</taxon>
        <taxon>Clostridiaceae</taxon>
        <taxon>Isachenkonia</taxon>
    </lineage>
</organism>
<evidence type="ECO:0000256" key="4">
    <source>
        <dbReference type="ARBA" id="ARBA00022827"/>
    </source>
</evidence>
<keyword evidence="6" id="KW-0520">NAD</keyword>
<keyword evidence="4" id="KW-0274">FAD</keyword>
<dbReference type="Gene3D" id="3.50.50.60">
    <property type="entry name" value="FAD/NAD(P)-binding domain"/>
    <property type="match status" value="2"/>
</dbReference>
<dbReference type="InterPro" id="IPR016156">
    <property type="entry name" value="FAD/NAD-linked_Rdtase_dimer_sf"/>
</dbReference>
<evidence type="ECO:0000256" key="6">
    <source>
        <dbReference type="ARBA" id="ARBA00023027"/>
    </source>
</evidence>
<comment type="similarity">
    <text evidence="2">Belongs to the class-I pyridine nucleotide-disulfide oxidoreductase family.</text>
</comment>
<dbReference type="GO" id="GO:0004148">
    <property type="term" value="F:dihydrolipoyl dehydrogenase (NADH) activity"/>
    <property type="evidence" value="ECO:0007669"/>
    <property type="project" value="TreeGrafter"/>
</dbReference>
<comment type="cofactor">
    <cofactor evidence="1">
        <name>FAD</name>
        <dbReference type="ChEBI" id="CHEBI:57692"/>
    </cofactor>
</comment>
<dbReference type="GO" id="GO:0006103">
    <property type="term" value="P:2-oxoglutarate metabolic process"/>
    <property type="evidence" value="ECO:0007669"/>
    <property type="project" value="TreeGrafter"/>
</dbReference>
<comment type="caution">
    <text evidence="9">The sequence shown here is derived from an EMBL/GenBank/DDBJ whole genome shotgun (WGS) entry which is preliminary data.</text>
</comment>
<dbReference type="AlphaFoldDB" id="A0AA44BDA7"/>
<dbReference type="InterPro" id="IPR023753">
    <property type="entry name" value="FAD/NAD-binding_dom"/>
</dbReference>
<name>A0AA44BDA7_9CLOT</name>
<evidence type="ECO:0000313" key="10">
    <source>
        <dbReference type="Proteomes" id="UP000449710"/>
    </source>
</evidence>
<dbReference type="Pfam" id="PF02852">
    <property type="entry name" value="Pyr_redox_dim"/>
    <property type="match status" value="1"/>
</dbReference>
<dbReference type="Proteomes" id="UP000449710">
    <property type="component" value="Unassembled WGS sequence"/>
</dbReference>
<dbReference type="InterPro" id="IPR004099">
    <property type="entry name" value="Pyr_nucl-diS_OxRdtase_dimer"/>
</dbReference>
<dbReference type="SUPFAM" id="SSF55424">
    <property type="entry name" value="FAD/NAD-linked reductases, dimerisation (C-terminal) domain"/>
    <property type="match status" value="1"/>
</dbReference>
<dbReference type="Gene3D" id="3.30.390.30">
    <property type="match status" value="1"/>
</dbReference>
<dbReference type="PANTHER" id="PTHR22912:SF151">
    <property type="entry name" value="DIHYDROLIPOYL DEHYDROGENASE, MITOCHONDRIAL"/>
    <property type="match status" value="1"/>
</dbReference>
<protein>
    <submittedName>
        <fullName evidence="9">NAD(P)/FAD-dependent oxidoreductase</fullName>
    </submittedName>
</protein>
<keyword evidence="3" id="KW-0285">Flavoprotein</keyword>
<sequence length="444" mass="47813">MKYDMIVIGGGPGGKACSMEAAGRGLKVALVEKGGSGGAPISKGYIPMKIMLDEIIKNKAGNNPVNPAESLKTLGIRMQKAKEGWESSLERAGVKIYYGEAEIISEQEVRVVADGETTALTGENLVVATGSEPSSPMALQLDESRGIISYKDVLSGKWLNVKDVVILGGNIEGCEFATLFKKMGAAVRILEQGDGIMPMCDPDQAQFLKEEFEKQGIEVKTNSTLTQCQYNEEGKLEVICKNTADETSQKLLTDALLVTGASNPVLPRGIEKLELVWGENNRIKVNEYMETSQKGVYAIGDVIGGITSANAAILEGKTAAGSIAGEKVPVSYKGMSYVCFTDPQLSGVGLRESDARERQLNYRVKKGYFSENMRALSLGYEKGFVKILVDADKQTILGMHFAGDNIAELIPIGVLACHQDIPVKVIKDLPLAHPTMTEIIKEAL</sequence>
<dbReference type="SUPFAM" id="SSF51905">
    <property type="entry name" value="FAD/NAD(P)-binding domain"/>
    <property type="match status" value="1"/>
</dbReference>
<dbReference type="EMBL" id="SUMG01000003">
    <property type="protein sequence ID" value="NBG87732.1"/>
    <property type="molecule type" value="Genomic_DNA"/>
</dbReference>
<evidence type="ECO:0000256" key="2">
    <source>
        <dbReference type="ARBA" id="ARBA00007532"/>
    </source>
</evidence>
<dbReference type="RefSeq" id="WP_160719466.1">
    <property type="nucleotide sequence ID" value="NZ_SUMG01000003.1"/>
</dbReference>
<evidence type="ECO:0000313" key="9">
    <source>
        <dbReference type="EMBL" id="NBG87732.1"/>
    </source>
</evidence>
<evidence type="ECO:0000259" key="7">
    <source>
        <dbReference type="Pfam" id="PF02852"/>
    </source>
</evidence>
<dbReference type="PANTHER" id="PTHR22912">
    <property type="entry name" value="DISULFIDE OXIDOREDUCTASE"/>
    <property type="match status" value="1"/>
</dbReference>
<keyword evidence="5" id="KW-0560">Oxidoreductase</keyword>
<dbReference type="InterPro" id="IPR036188">
    <property type="entry name" value="FAD/NAD-bd_sf"/>
</dbReference>
<dbReference type="PRINTS" id="PR00411">
    <property type="entry name" value="PNDRDTASEI"/>
</dbReference>